<keyword evidence="3" id="KW-1185">Reference proteome</keyword>
<feature type="compositionally biased region" description="Low complexity" evidence="1">
    <location>
        <begin position="59"/>
        <end position="73"/>
    </location>
</feature>
<sequence length="73" mass="8388">MLKSNENRLYQLRSCSNYKLPTDQVGTLKKEVSPKDQPAICTAIHSFKISNRKQEQHSNNNININKNNNNDNS</sequence>
<dbReference type="Proteomes" id="UP001196413">
    <property type="component" value="Unassembled WGS sequence"/>
</dbReference>
<evidence type="ECO:0000256" key="1">
    <source>
        <dbReference type="SAM" id="MobiDB-lite"/>
    </source>
</evidence>
<accession>A0AAD5QS00</accession>
<protein>
    <submittedName>
        <fullName evidence="2">Uncharacterized protein</fullName>
    </submittedName>
</protein>
<gene>
    <name evidence="2" type="ORF">KIN20_018170</name>
</gene>
<dbReference type="EMBL" id="JAHQIW010003620">
    <property type="protein sequence ID" value="KAJ1359439.1"/>
    <property type="molecule type" value="Genomic_DNA"/>
</dbReference>
<comment type="caution">
    <text evidence="2">The sequence shown here is derived from an EMBL/GenBank/DDBJ whole genome shotgun (WGS) entry which is preliminary data.</text>
</comment>
<reference evidence="2" key="1">
    <citation type="submission" date="2021-06" db="EMBL/GenBank/DDBJ databases">
        <title>Parelaphostrongylus tenuis whole genome reference sequence.</title>
        <authorList>
            <person name="Garwood T.J."/>
            <person name="Larsen P.A."/>
            <person name="Fountain-Jones N.M."/>
            <person name="Garbe J.R."/>
            <person name="Macchietto M.G."/>
            <person name="Kania S.A."/>
            <person name="Gerhold R.W."/>
            <person name="Richards J.E."/>
            <person name="Wolf T.M."/>
        </authorList>
    </citation>
    <scope>NUCLEOTIDE SEQUENCE</scope>
    <source>
        <strain evidence="2">MNPRO001-30</strain>
        <tissue evidence="2">Meninges</tissue>
    </source>
</reference>
<evidence type="ECO:0000313" key="3">
    <source>
        <dbReference type="Proteomes" id="UP001196413"/>
    </source>
</evidence>
<dbReference type="AlphaFoldDB" id="A0AAD5QS00"/>
<proteinExistence type="predicted"/>
<feature type="region of interest" description="Disordered" evidence="1">
    <location>
        <begin position="51"/>
        <end position="73"/>
    </location>
</feature>
<evidence type="ECO:0000313" key="2">
    <source>
        <dbReference type="EMBL" id="KAJ1359439.1"/>
    </source>
</evidence>
<organism evidence="2 3">
    <name type="scientific">Parelaphostrongylus tenuis</name>
    <name type="common">Meningeal worm</name>
    <dbReference type="NCBI Taxonomy" id="148309"/>
    <lineage>
        <taxon>Eukaryota</taxon>
        <taxon>Metazoa</taxon>
        <taxon>Ecdysozoa</taxon>
        <taxon>Nematoda</taxon>
        <taxon>Chromadorea</taxon>
        <taxon>Rhabditida</taxon>
        <taxon>Rhabditina</taxon>
        <taxon>Rhabditomorpha</taxon>
        <taxon>Strongyloidea</taxon>
        <taxon>Metastrongylidae</taxon>
        <taxon>Parelaphostrongylus</taxon>
    </lineage>
</organism>
<name>A0AAD5QS00_PARTN</name>